<dbReference type="AlphaFoldDB" id="A0A939NAK7"/>
<protein>
    <submittedName>
        <fullName evidence="1">Uncharacterized protein</fullName>
    </submittedName>
</protein>
<reference evidence="1" key="1">
    <citation type="submission" date="2021-03" db="EMBL/GenBank/DDBJ databases">
        <title>Molecular epidemiology and mechanisms of colistin and carbapenem resistance in Enterobacteriaceae from clinical isolates, the environment and porcine samples in Pretoria, South Africa.</title>
        <authorList>
            <person name="Bogoshi D."/>
            <person name="Mbelle N.M."/>
            <person name="Naidoo V."/>
            <person name="Osei Sekyere J."/>
        </authorList>
    </citation>
    <scope>NUCLEOTIDE SEQUENCE</scope>
    <source>
        <strain evidence="1">C052</strain>
    </source>
</reference>
<gene>
    <name evidence="1" type="ORF">J4727_08165</name>
</gene>
<proteinExistence type="predicted"/>
<sequence>MLPRHPLCRLATTRTILNIDIDILWFVLWRCWHWLLGSHTGVCSPRHPLCRLATTRTILNIDIDILWFVLWRCGCTRLLGSHTGVCSQDILLPPSHNPNYFEY</sequence>
<comment type="caution">
    <text evidence="1">The sequence shown here is derived from an EMBL/GenBank/DDBJ whole genome shotgun (WGS) entry which is preliminary data.</text>
</comment>
<organism evidence="1 2">
    <name type="scientific">Providencia rettgeri</name>
    <dbReference type="NCBI Taxonomy" id="587"/>
    <lineage>
        <taxon>Bacteria</taxon>
        <taxon>Pseudomonadati</taxon>
        <taxon>Pseudomonadota</taxon>
        <taxon>Gammaproteobacteria</taxon>
        <taxon>Enterobacterales</taxon>
        <taxon>Morganellaceae</taxon>
        <taxon>Providencia</taxon>
    </lineage>
</organism>
<evidence type="ECO:0000313" key="2">
    <source>
        <dbReference type="Proteomes" id="UP000664477"/>
    </source>
</evidence>
<evidence type="ECO:0000313" key="1">
    <source>
        <dbReference type="EMBL" id="MBO1916113.1"/>
    </source>
</evidence>
<dbReference type="Proteomes" id="UP000664477">
    <property type="component" value="Unassembled WGS sequence"/>
</dbReference>
<dbReference type="EMBL" id="JAGETQ010000033">
    <property type="protein sequence ID" value="MBO1916113.1"/>
    <property type="molecule type" value="Genomic_DNA"/>
</dbReference>
<accession>A0A939NAK7</accession>
<name>A0A939NAK7_PRORE</name>